<dbReference type="AlphaFoldDB" id="M4BG84"/>
<name>M4BG84_HYAAE</name>
<protein>
    <submittedName>
        <fullName evidence="1">Uncharacterized protein</fullName>
    </submittedName>
</protein>
<sequence length="95" mass="10291">MVKKREGRNVGHGIAAPEFLATCHFCSIASNQVALCITCILYGARLTSKWKDSASKRAKVSGKRSAAFPGFRETSESSLPLYPFRGGSAIRSTRP</sequence>
<reference evidence="1" key="2">
    <citation type="submission" date="2015-06" db="UniProtKB">
        <authorList>
            <consortium name="EnsemblProtists"/>
        </authorList>
    </citation>
    <scope>IDENTIFICATION</scope>
    <source>
        <strain evidence="1">Emoy2</strain>
    </source>
</reference>
<dbReference type="HOGENOM" id="CLU_2377267_0_0_1"/>
<organism evidence="1 2">
    <name type="scientific">Hyaloperonospora arabidopsidis (strain Emoy2)</name>
    <name type="common">Downy mildew agent</name>
    <name type="synonym">Peronospora arabidopsidis</name>
    <dbReference type="NCBI Taxonomy" id="559515"/>
    <lineage>
        <taxon>Eukaryota</taxon>
        <taxon>Sar</taxon>
        <taxon>Stramenopiles</taxon>
        <taxon>Oomycota</taxon>
        <taxon>Peronosporomycetes</taxon>
        <taxon>Peronosporales</taxon>
        <taxon>Peronosporaceae</taxon>
        <taxon>Hyaloperonospora</taxon>
    </lineage>
</organism>
<reference evidence="2" key="1">
    <citation type="journal article" date="2010" name="Science">
        <title>Signatures of adaptation to obligate biotrophy in the Hyaloperonospora arabidopsidis genome.</title>
        <authorList>
            <person name="Baxter L."/>
            <person name="Tripathy S."/>
            <person name="Ishaque N."/>
            <person name="Boot N."/>
            <person name="Cabral A."/>
            <person name="Kemen E."/>
            <person name="Thines M."/>
            <person name="Ah-Fong A."/>
            <person name="Anderson R."/>
            <person name="Badejoko W."/>
            <person name="Bittner-Eddy P."/>
            <person name="Boore J.L."/>
            <person name="Chibucos M.C."/>
            <person name="Coates M."/>
            <person name="Dehal P."/>
            <person name="Delehaunty K."/>
            <person name="Dong S."/>
            <person name="Downton P."/>
            <person name="Dumas B."/>
            <person name="Fabro G."/>
            <person name="Fronick C."/>
            <person name="Fuerstenberg S.I."/>
            <person name="Fulton L."/>
            <person name="Gaulin E."/>
            <person name="Govers F."/>
            <person name="Hughes L."/>
            <person name="Humphray S."/>
            <person name="Jiang R.H."/>
            <person name="Judelson H."/>
            <person name="Kamoun S."/>
            <person name="Kyung K."/>
            <person name="Meijer H."/>
            <person name="Minx P."/>
            <person name="Morris P."/>
            <person name="Nelson J."/>
            <person name="Phuntumart V."/>
            <person name="Qutob D."/>
            <person name="Rehmany A."/>
            <person name="Rougon-Cardoso A."/>
            <person name="Ryden P."/>
            <person name="Torto-Alalibo T."/>
            <person name="Studholme D."/>
            <person name="Wang Y."/>
            <person name="Win J."/>
            <person name="Wood J."/>
            <person name="Clifton S.W."/>
            <person name="Rogers J."/>
            <person name="Van den Ackerveken G."/>
            <person name="Jones J.D."/>
            <person name="McDowell J.M."/>
            <person name="Beynon J."/>
            <person name="Tyler B.M."/>
        </authorList>
    </citation>
    <scope>NUCLEOTIDE SEQUENCE [LARGE SCALE GENOMIC DNA]</scope>
    <source>
        <strain evidence="2">Emoy2</strain>
    </source>
</reference>
<accession>M4BG84</accession>
<dbReference type="Proteomes" id="UP000011713">
    <property type="component" value="Unassembled WGS sequence"/>
</dbReference>
<dbReference type="VEuPathDB" id="FungiDB:HpaG805305"/>
<evidence type="ECO:0000313" key="2">
    <source>
        <dbReference type="Proteomes" id="UP000011713"/>
    </source>
</evidence>
<keyword evidence="2" id="KW-1185">Reference proteome</keyword>
<dbReference type="EMBL" id="JH598226">
    <property type="status" value="NOT_ANNOTATED_CDS"/>
    <property type="molecule type" value="Genomic_DNA"/>
</dbReference>
<dbReference type="InParanoid" id="M4BG84"/>
<evidence type="ECO:0000313" key="1">
    <source>
        <dbReference type="EnsemblProtists" id="HpaP805305"/>
    </source>
</evidence>
<proteinExistence type="predicted"/>
<dbReference type="EnsemblProtists" id="HpaT805305">
    <property type="protein sequence ID" value="HpaP805305"/>
    <property type="gene ID" value="HpaG805305"/>
</dbReference>